<dbReference type="SUPFAM" id="SSF46579">
    <property type="entry name" value="Prefoldin"/>
    <property type="match status" value="1"/>
</dbReference>
<dbReference type="OrthoDB" id="10267474at2759"/>
<dbReference type="GO" id="GO:0006457">
    <property type="term" value="P:protein folding"/>
    <property type="evidence" value="ECO:0007669"/>
    <property type="project" value="InterPro"/>
</dbReference>
<dbReference type="InterPro" id="IPR011599">
    <property type="entry name" value="PFD_alpha_archaea"/>
</dbReference>
<dbReference type="AlphaFoldDB" id="A0A2P7YNC7"/>
<dbReference type="GO" id="GO:1990115">
    <property type="term" value="P:RNA polymerase III assembly"/>
    <property type="evidence" value="ECO:0007669"/>
    <property type="project" value="TreeGrafter"/>
</dbReference>
<dbReference type="PANTHER" id="PTHR12674:SF2">
    <property type="entry name" value="PREFOLDIN SUBUNIT 5"/>
    <property type="match status" value="1"/>
</dbReference>
<evidence type="ECO:0000256" key="1">
    <source>
        <dbReference type="ARBA" id="ARBA00010048"/>
    </source>
</evidence>
<dbReference type="Proteomes" id="UP000243723">
    <property type="component" value="Unassembled WGS sequence"/>
</dbReference>
<comment type="caution">
    <text evidence="3">The sequence shown here is derived from an EMBL/GenBank/DDBJ whole genome shotgun (WGS) entry which is preliminary data.</text>
</comment>
<dbReference type="GO" id="GO:0051082">
    <property type="term" value="F:unfolded protein binding"/>
    <property type="evidence" value="ECO:0007669"/>
    <property type="project" value="InterPro"/>
</dbReference>
<dbReference type="GO" id="GO:1990114">
    <property type="term" value="P:RNA polymerase II core complex assembly"/>
    <property type="evidence" value="ECO:0007669"/>
    <property type="project" value="TreeGrafter"/>
</dbReference>
<dbReference type="GO" id="GO:0016272">
    <property type="term" value="C:prefoldin complex"/>
    <property type="evidence" value="ECO:0007669"/>
    <property type="project" value="InterPro"/>
</dbReference>
<dbReference type="GO" id="GO:0005737">
    <property type="term" value="C:cytoplasm"/>
    <property type="evidence" value="ECO:0007669"/>
    <property type="project" value="TreeGrafter"/>
</dbReference>
<dbReference type="STRING" id="40998.A0A2P7YNC7"/>
<protein>
    <submittedName>
        <fullName evidence="3">Prefoldin, alpha subunit</fullName>
    </submittedName>
</protein>
<dbReference type="FunFam" id="1.10.287.370:FF:000004">
    <property type="entry name" value="Probable prefoldin subunit 5"/>
    <property type="match status" value="1"/>
</dbReference>
<gene>
    <name evidence="3" type="ORF">B9Z65_2214</name>
</gene>
<evidence type="ECO:0000313" key="4">
    <source>
        <dbReference type="Proteomes" id="UP000243723"/>
    </source>
</evidence>
<dbReference type="NCBIfam" id="TIGR00293">
    <property type="entry name" value="prefoldin subunit alpha"/>
    <property type="match status" value="1"/>
</dbReference>
<keyword evidence="2" id="KW-0143">Chaperone</keyword>
<dbReference type="GO" id="GO:1990113">
    <property type="term" value="P:RNA polymerase I assembly"/>
    <property type="evidence" value="ECO:0007669"/>
    <property type="project" value="TreeGrafter"/>
</dbReference>
<accession>A0A2P7YNC7</accession>
<dbReference type="PANTHER" id="PTHR12674">
    <property type="entry name" value="PREFOLDIN SUBUNIT 5"/>
    <property type="match status" value="1"/>
</dbReference>
<proteinExistence type="inferred from homology"/>
<evidence type="ECO:0000256" key="2">
    <source>
        <dbReference type="ARBA" id="ARBA00023186"/>
    </source>
</evidence>
<dbReference type="Gene3D" id="1.10.287.370">
    <property type="match status" value="1"/>
</dbReference>
<dbReference type="InterPro" id="IPR004127">
    <property type="entry name" value="Prefoldin_subunit_alpha"/>
</dbReference>
<reference evidence="3 4" key="1">
    <citation type="submission" date="2017-05" db="EMBL/GenBank/DDBJ databases">
        <title>Draft genome sequence of Elsinoe australis.</title>
        <authorList>
            <person name="Cheng Q."/>
        </authorList>
    </citation>
    <scope>NUCLEOTIDE SEQUENCE [LARGE SCALE GENOMIC DNA]</scope>
    <source>
        <strain evidence="3 4">NL1</strain>
    </source>
</reference>
<dbReference type="EMBL" id="NHZQ01000412">
    <property type="protein sequence ID" value="PSK37472.1"/>
    <property type="molecule type" value="Genomic_DNA"/>
</dbReference>
<sequence length="173" mass="18598">MSADAQKGQQVDLTQLPVPQLQQIQKQLSSEVNHLTNSYSSLRTAQSKFRDCITSINTGVRSPASSGTSTSLSSLQKQQKSLLVPLTTSLYVPGTLADPEKVLVDVGTGFYVEKGVDDAVRFYEAKVKELGESVKGLEQVVGQKQGSLRLVEEVMRGKMLAGEGGQGQGQGRK</sequence>
<comment type="similarity">
    <text evidence="1">Belongs to the prefoldin subunit alpha family.</text>
</comment>
<keyword evidence="4" id="KW-1185">Reference proteome</keyword>
<dbReference type="CDD" id="cd23157">
    <property type="entry name" value="Prefoldin_5"/>
    <property type="match status" value="1"/>
</dbReference>
<evidence type="ECO:0000313" key="3">
    <source>
        <dbReference type="EMBL" id="PSK37472.1"/>
    </source>
</evidence>
<organism evidence="3 4">
    <name type="scientific">Elsinoe australis</name>
    <dbReference type="NCBI Taxonomy" id="40998"/>
    <lineage>
        <taxon>Eukaryota</taxon>
        <taxon>Fungi</taxon>
        <taxon>Dikarya</taxon>
        <taxon>Ascomycota</taxon>
        <taxon>Pezizomycotina</taxon>
        <taxon>Dothideomycetes</taxon>
        <taxon>Dothideomycetidae</taxon>
        <taxon>Myriangiales</taxon>
        <taxon>Elsinoaceae</taxon>
        <taxon>Elsinoe</taxon>
    </lineage>
</organism>
<dbReference type="InterPro" id="IPR009053">
    <property type="entry name" value="Prefoldin"/>
</dbReference>
<name>A0A2P7YNC7_9PEZI</name>
<dbReference type="Pfam" id="PF02996">
    <property type="entry name" value="Prefoldin"/>
    <property type="match status" value="1"/>
</dbReference>